<gene>
    <name evidence="4" type="primary">pilT_3</name>
    <name evidence="4" type="ORF">Pla133_38970</name>
</gene>
<dbReference type="PANTHER" id="PTHR30486">
    <property type="entry name" value="TWITCHING MOTILITY PROTEIN PILT"/>
    <property type="match status" value="1"/>
</dbReference>
<dbReference type="InterPro" id="IPR027417">
    <property type="entry name" value="P-loop_NTPase"/>
</dbReference>
<dbReference type="SMART" id="SM00382">
    <property type="entry name" value="AAA"/>
    <property type="match status" value="1"/>
</dbReference>
<sequence>MTTHDHQPDGPLGGEPLEFDLDTPPAEPGPPALELEALDPQPGQAPAAHPGPQAPLPRGHAPGAPLGPPRSNMGVDPSEVAPAEDSAPVPEEQSAAPQPLEPADSDAVAALDALGSGERRVGDHSGRSGRRRTDLPGPDLHTLAETGLSPRHQLEAWLAEMVKVEASDLILRAGGRPSCRVDGRIIFLPGRVPAAGPLAEVMTGIIGEDRMVQWRNQGSADVALQLDGLGRFRLNAYRQMGDPALVLRRVADTPPRLETLCLPTGELQKLAKRRRGIVLVTGVAGSGKSTTLSAVIQHMNTTAERHIITLEDPVELIFREDRCVISQREIGTDVSTFSEGLRHALRQSPDVILIGEMRDAETVQAALDATETGHLVMSTLHTVNAAQTVDRIISFFPSEQHTQIRSRLADNLAAVLSQRLVPRREGTGMVPALELMTSTPRVRELLGEGRTAELGKVIESGDGKGLISFNQSLRQLVEAGLIELETALAASDRPDELLLALRGFTTAGGRGRQAQEQSEGKSHLRLESNTDLDMEPGRRRQH</sequence>
<proteinExistence type="inferred from homology"/>
<dbReference type="PROSITE" id="PS00662">
    <property type="entry name" value="T2SP_E"/>
    <property type="match status" value="1"/>
</dbReference>
<dbReference type="Gene3D" id="3.40.50.300">
    <property type="entry name" value="P-loop containing nucleotide triphosphate hydrolases"/>
    <property type="match status" value="1"/>
</dbReference>
<dbReference type="InterPro" id="IPR003593">
    <property type="entry name" value="AAA+_ATPase"/>
</dbReference>
<dbReference type="AlphaFoldDB" id="A0A518BP90"/>
<evidence type="ECO:0000256" key="1">
    <source>
        <dbReference type="ARBA" id="ARBA00006611"/>
    </source>
</evidence>
<evidence type="ECO:0000313" key="4">
    <source>
        <dbReference type="EMBL" id="QDU68794.1"/>
    </source>
</evidence>
<feature type="compositionally biased region" description="Low complexity" evidence="2">
    <location>
        <begin position="32"/>
        <end position="51"/>
    </location>
</feature>
<feature type="region of interest" description="Disordered" evidence="2">
    <location>
        <begin position="1"/>
        <end position="103"/>
    </location>
</feature>
<dbReference type="SUPFAM" id="SSF52540">
    <property type="entry name" value="P-loop containing nucleoside triphosphate hydrolases"/>
    <property type="match status" value="1"/>
</dbReference>
<keyword evidence="5" id="KW-1185">Reference proteome</keyword>
<dbReference type="InterPro" id="IPR050921">
    <property type="entry name" value="T4SS_GSP_E_ATPase"/>
</dbReference>
<dbReference type="CDD" id="cd01131">
    <property type="entry name" value="PilT"/>
    <property type="match status" value="1"/>
</dbReference>
<dbReference type="InterPro" id="IPR001482">
    <property type="entry name" value="T2SS/T4SS_dom"/>
</dbReference>
<feature type="region of interest" description="Disordered" evidence="2">
    <location>
        <begin position="508"/>
        <end position="542"/>
    </location>
</feature>
<evidence type="ECO:0000313" key="5">
    <source>
        <dbReference type="Proteomes" id="UP000316921"/>
    </source>
</evidence>
<dbReference type="NCBIfam" id="TIGR01420">
    <property type="entry name" value="pilT_fam"/>
    <property type="match status" value="1"/>
</dbReference>
<feature type="region of interest" description="Disordered" evidence="2">
    <location>
        <begin position="115"/>
        <end position="140"/>
    </location>
</feature>
<organism evidence="4 5">
    <name type="scientific">Engelhardtia mirabilis</name>
    <dbReference type="NCBI Taxonomy" id="2528011"/>
    <lineage>
        <taxon>Bacteria</taxon>
        <taxon>Pseudomonadati</taxon>
        <taxon>Planctomycetota</taxon>
        <taxon>Planctomycetia</taxon>
        <taxon>Planctomycetia incertae sedis</taxon>
        <taxon>Engelhardtia</taxon>
    </lineage>
</organism>
<dbReference type="InterPro" id="IPR006321">
    <property type="entry name" value="PilT/PilU"/>
</dbReference>
<dbReference type="Proteomes" id="UP000316921">
    <property type="component" value="Chromosome"/>
</dbReference>
<dbReference type="EMBL" id="CP036287">
    <property type="protein sequence ID" value="QDU68794.1"/>
    <property type="molecule type" value="Genomic_DNA"/>
</dbReference>
<dbReference type="GO" id="GO:0016887">
    <property type="term" value="F:ATP hydrolysis activity"/>
    <property type="evidence" value="ECO:0007669"/>
    <property type="project" value="InterPro"/>
</dbReference>
<name>A0A518BP90_9BACT</name>
<feature type="compositionally biased region" description="Basic and acidic residues" evidence="2">
    <location>
        <begin position="518"/>
        <end position="528"/>
    </location>
</feature>
<feature type="compositionally biased region" description="Basic and acidic residues" evidence="2">
    <location>
        <begin position="117"/>
        <end position="134"/>
    </location>
</feature>
<reference evidence="4 5" key="1">
    <citation type="submission" date="2019-02" db="EMBL/GenBank/DDBJ databases">
        <title>Deep-cultivation of Planctomycetes and their phenomic and genomic characterization uncovers novel biology.</title>
        <authorList>
            <person name="Wiegand S."/>
            <person name="Jogler M."/>
            <person name="Boedeker C."/>
            <person name="Pinto D."/>
            <person name="Vollmers J."/>
            <person name="Rivas-Marin E."/>
            <person name="Kohn T."/>
            <person name="Peeters S.H."/>
            <person name="Heuer A."/>
            <person name="Rast P."/>
            <person name="Oberbeckmann S."/>
            <person name="Bunk B."/>
            <person name="Jeske O."/>
            <person name="Meyerdierks A."/>
            <person name="Storesund J.E."/>
            <person name="Kallscheuer N."/>
            <person name="Luecker S."/>
            <person name="Lage O.M."/>
            <person name="Pohl T."/>
            <person name="Merkel B.J."/>
            <person name="Hornburger P."/>
            <person name="Mueller R.-W."/>
            <person name="Bruemmer F."/>
            <person name="Labrenz M."/>
            <person name="Spormann A.M."/>
            <person name="Op den Camp H."/>
            <person name="Overmann J."/>
            <person name="Amann R."/>
            <person name="Jetten M.S.M."/>
            <person name="Mascher T."/>
            <person name="Medema M.H."/>
            <person name="Devos D.P."/>
            <person name="Kaster A.-K."/>
            <person name="Ovreas L."/>
            <person name="Rohde M."/>
            <person name="Galperin M.Y."/>
            <person name="Jogler C."/>
        </authorList>
    </citation>
    <scope>NUCLEOTIDE SEQUENCE [LARGE SCALE GENOMIC DNA]</scope>
    <source>
        <strain evidence="4 5">Pla133</strain>
    </source>
</reference>
<dbReference type="KEGG" id="pbap:Pla133_38970"/>
<evidence type="ECO:0000259" key="3">
    <source>
        <dbReference type="PROSITE" id="PS00662"/>
    </source>
</evidence>
<dbReference type="GO" id="GO:0005524">
    <property type="term" value="F:ATP binding"/>
    <property type="evidence" value="ECO:0007669"/>
    <property type="project" value="InterPro"/>
</dbReference>
<evidence type="ECO:0000256" key="2">
    <source>
        <dbReference type="SAM" id="MobiDB-lite"/>
    </source>
</evidence>
<dbReference type="Gene3D" id="3.30.450.90">
    <property type="match status" value="1"/>
</dbReference>
<dbReference type="Pfam" id="PF00437">
    <property type="entry name" value="T2SSE"/>
    <property type="match status" value="1"/>
</dbReference>
<protein>
    <submittedName>
        <fullName evidence="4">Twitching mobility protein</fullName>
    </submittedName>
</protein>
<accession>A0A518BP90</accession>
<feature type="domain" description="Bacterial type II secretion system protein E" evidence="3">
    <location>
        <begin position="345"/>
        <end position="359"/>
    </location>
</feature>
<dbReference type="RefSeq" id="WP_145068112.1">
    <property type="nucleotide sequence ID" value="NZ_CP036287.1"/>
</dbReference>
<comment type="similarity">
    <text evidence="1">Belongs to the GSP E family.</text>
</comment>